<gene>
    <name evidence="1" type="ORF">HUW48_07265</name>
</gene>
<proteinExistence type="predicted"/>
<sequence length="98" mass="10897">MLNKNISQVNQYANELVKEKNFQSIVITNEKGIIISATNKKLEGKDFATVGDKNYLSGSTTQVNRVKNQLITTSPIMGFNSRIGTAILTYNLQPTNFN</sequence>
<evidence type="ECO:0000313" key="1">
    <source>
        <dbReference type="EMBL" id="QMU27852.1"/>
    </source>
</evidence>
<dbReference type="Gene3D" id="3.30.450.20">
    <property type="entry name" value="PAS domain"/>
    <property type="match status" value="1"/>
</dbReference>
<dbReference type="InterPro" id="IPR029151">
    <property type="entry name" value="Sensor-like_sf"/>
</dbReference>
<accession>A0A7L7L4X6</accession>
<dbReference type="SUPFAM" id="SSF103190">
    <property type="entry name" value="Sensory domain-like"/>
    <property type="match status" value="1"/>
</dbReference>
<reference evidence="1 2" key="2">
    <citation type="submission" date="2020-08" db="EMBL/GenBank/DDBJ databases">
        <title>Adhaeribacter dokdonensis sp. nov., isolated from the rhizosphere of Elymus tsukushiensis, a plant native to the Dokdo Islands, Republic of Korea.</title>
        <authorList>
            <person name="Ghim S.Y."/>
        </authorList>
    </citation>
    <scope>NUCLEOTIDE SEQUENCE [LARGE SCALE GENOMIC DNA]</scope>
    <source>
        <strain evidence="1 2">KUDC8001</strain>
    </source>
</reference>
<dbReference type="RefSeq" id="WP_182415043.1">
    <property type="nucleotide sequence ID" value="NZ_CP055153.1"/>
</dbReference>
<dbReference type="Proteomes" id="UP000514509">
    <property type="component" value="Chromosome"/>
</dbReference>
<keyword evidence="2" id="KW-1185">Reference proteome</keyword>
<protein>
    <submittedName>
        <fullName evidence="1">Uncharacterized protein</fullName>
    </submittedName>
</protein>
<name>A0A7L7L4X6_9BACT</name>
<dbReference type="AlphaFoldDB" id="A0A7L7L4X6"/>
<organism evidence="1 2">
    <name type="scientific">Adhaeribacter radiodurans</name>
    <dbReference type="NCBI Taxonomy" id="2745197"/>
    <lineage>
        <taxon>Bacteria</taxon>
        <taxon>Pseudomonadati</taxon>
        <taxon>Bacteroidota</taxon>
        <taxon>Cytophagia</taxon>
        <taxon>Cytophagales</taxon>
        <taxon>Hymenobacteraceae</taxon>
        <taxon>Adhaeribacter</taxon>
    </lineage>
</organism>
<dbReference type="KEGG" id="add:HUW48_07265"/>
<evidence type="ECO:0000313" key="2">
    <source>
        <dbReference type="Proteomes" id="UP000514509"/>
    </source>
</evidence>
<reference evidence="1 2" key="1">
    <citation type="submission" date="2020-06" db="EMBL/GenBank/DDBJ databases">
        <authorList>
            <person name="Hwang Y.J."/>
        </authorList>
    </citation>
    <scope>NUCLEOTIDE SEQUENCE [LARGE SCALE GENOMIC DNA]</scope>
    <source>
        <strain evidence="1 2">KUDC8001</strain>
    </source>
</reference>
<dbReference type="EMBL" id="CP055153">
    <property type="protein sequence ID" value="QMU27852.1"/>
    <property type="molecule type" value="Genomic_DNA"/>
</dbReference>